<dbReference type="InterPro" id="IPR045518">
    <property type="entry name" value="2EXR"/>
</dbReference>
<organism evidence="2 3">
    <name type="scientific">Sclerotinia nivalis</name>
    <dbReference type="NCBI Taxonomy" id="352851"/>
    <lineage>
        <taxon>Eukaryota</taxon>
        <taxon>Fungi</taxon>
        <taxon>Dikarya</taxon>
        <taxon>Ascomycota</taxon>
        <taxon>Pezizomycotina</taxon>
        <taxon>Leotiomycetes</taxon>
        <taxon>Helotiales</taxon>
        <taxon>Sclerotiniaceae</taxon>
        <taxon>Sclerotinia</taxon>
    </lineage>
</organism>
<accession>A0A9X0DIA8</accession>
<evidence type="ECO:0000313" key="2">
    <source>
        <dbReference type="EMBL" id="KAJ8062687.1"/>
    </source>
</evidence>
<dbReference type="OrthoDB" id="3473305at2759"/>
<dbReference type="PANTHER" id="PTHR35910:SF6">
    <property type="entry name" value="2EXR DOMAIN-CONTAINING PROTEIN"/>
    <property type="match status" value="1"/>
</dbReference>
<dbReference type="PANTHER" id="PTHR35910">
    <property type="entry name" value="2EXR DOMAIN-CONTAINING PROTEIN"/>
    <property type="match status" value="1"/>
</dbReference>
<comment type="caution">
    <text evidence="2">The sequence shown here is derived from an EMBL/GenBank/DDBJ whole genome shotgun (WGS) entry which is preliminary data.</text>
</comment>
<gene>
    <name evidence="2" type="ORF">OCU04_009209</name>
</gene>
<dbReference type="AlphaFoldDB" id="A0A9X0DIA8"/>
<sequence length="348" mass="40131">MSNSSAISQEQALIAARSPATTFEKFGKLPAEIQHMIWGFASGHERDVPVHTVEKTIPAEETNNPHRPDIHIYAFRSINPFPQMMHVCHDARKAVLKHHTLAFDVEEQFPDLAQRLYATGQVYFRPECDTICPMPMWRAEHQRVFVDKMRDFKVEKIALSDYSCPEVYRGEADRWGDYQKRRVAIPFTSITPRRLDWMTEDIKEITLWTQTEALPVGSSLTFVEYKNCSLPMTIPRRQVESCENSMESITICIDELLKAQKEQRSAKKEAESNRWQQRKVLDCPQWLYDNVNGVDDWKAPTRKLKWHLSKDMQVASLAKTATSFISGYVFSLVGLFRSRPGIQSGESS</sequence>
<keyword evidence="3" id="KW-1185">Reference proteome</keyword>
<name>A0A9X0DIA8_9HELO</name>
<dbReference type="Proteomes" id="UP001152300">
    <property type="component" value="Unassembled WGS sequence"/>
</dbReference>
<proteinExistence type="predicted"/>
<protein>
    <recommendedName>
        <fullName evidence="1">2EXR domain-containing protein</fullName>
    </recommendedName>
</protein>
<evidence type="ECO:0000259" key="1">
    <source>
        <dbReference type="Pfam" id="PF20150"/>
    </source>
</evidence>
<evidence type="ECO:0000313" key="3">
    <source>
        <dbReference type="Proteomes" id="UP001152300"/>
    </source>
</evidence>
<feature type="domain" description="2EXR" evidence="1">
    <location>
        <begin position="23"/>
        <end position="131"/>
    </location>
</feature>
<reference evidence="2" key="1">
    <citation type="submission" date="2022-11" db="EMBL/GenBank/DDBJ databases">
        <title>Genome Resource of Sclerotinia nivalis Strain SnTB1, a Plant Pathogen Isolated from American Ginseng.</title>
        <authorList>
            <person name="Fan S."/>
        </authorList>
    </citation>
    <scope>NUCLEOTIDE SEQUENCE</scope>
    <source>
        <strain evidence="2">SnTB1</strain>
    </source>
</reference>
<dbReference type="Pfam" id="PF20150">
    <property type="entry name" value="2EXR"/>
    <property type="match status" value="1"/>
</dbReference>
<dbReference type="EMBL" id="JAPEIS010000010">
    <property type="protein sequence ID" value="KAJ8062687.1"/>
    <property type="molecule type" value="Genomic_DNA"/>
</dbReference>